<keyword evidence="11" id="KW-1185">Reference proteome</keyword>
<dbReference type="STRING" id="857566.A0A1E3PFN7"/>
<dbReference type="InterPro" id="IPR036259">
    <property type="entry name" value="MFS_trans_sf"/>
</dbReference>
<keyword evidence="6 8" id="KW-0472">Membrane</keyword>
<dbReference type="InterPro" id="IPR005828">
    <property type="entry name" value="MFS_sugar_transport-like"/>
</dbReference>
<protein>
    <submittedName>
        <fullName evidence="10">Putative MFS myo-inositol transporter</fullName>
    </submittedName>
</protein>
<keyword evidence="4 8" id="KW-0812">Transmembrane</keyword>
<feature type="transmembrane region" description="Helical" evidence="8">
    <location>
        <begin position="399"/>
        <end position="420"/>
    </location>
</feature>
<dbReference type="InterPro" id="IPR020846">
    <property type="entry name" value="MFS_dom"/>
</dbReference>
<feature type="transmembrane region" description="Helical" evidence="8">
    <location>
        <begin position="493"/>
        <end position="513"/>
    </location>
</feature>
<dbReference type="FunFam" id="1.20.1250.20:FF:000100">
    <property type="entry name" value="MFS sugar transporter, putative"/>
    <property type="match status" value="1"/>
</dbReference>
<feature type="transmembrane region" description="Helical" evidence="8">
    <location>
        <begin position="109"/>
        <end position="126"/>
    </location>
</feature>
<evidence type="ECO:0000259" key="9">
    <source>
        <dbReference type="PROSITE" id="PS50850"/>
    </source>
</evidence>
<feature type="transmembrane region" description="Helical" evidence="8">
    <location>
        <begin position="427"/>
        <end position="448"/>
    </location>
</feature>
<gene>
    <name evidence="10" type="ORF">NADFUDRAFT_83770</name>
</gene>
<sequence length="597" mass="66790">MSISHSDKPVAFHAEDLNDLERADTLASDDFINEKGNSSSINPLVGIDDYLLRQQAGDFAELHGFNEDRELFIQAAFLARDGTTDHLDPSDAEWVQMEKTHKWRQPKSLYYLTVLTAMCAVVQGMDETVVNGASLFFKKEFNITNNWIEGLVIGAPYLCCFAIGCALTGPLNDWLGRRGVIFLSCAIAAAASIWEAFTYSWVQLFLSRFVLGLGIGPKSTTTPVFAAECAPAAIRGSLVMMWQMWTAFGIMLGYIVSVAFTPRDNNSISESVAWRLMLGSTVVAPLIVCAQVYLIPESPRWYIKKGRYTDAYKSLVTLRPTKLQAARDLFYMSKLIDISNLENANHNTLVDLFVVPRNRRALVASQIVMFMQQFCGINVIAFYSSQIFVESGFSTNDGILASLGFGILNFLFALPAVFTIDTFGRRALTLTTFPFLSIFLLFAGFSFWIPDETARIGCIALGIYLFTIAYSPGMGPVPFTYSAEAFPLHVRDIGMTLATMTLWGFNFILSLTWPPLLEKLGPQGAFGYYAGWNMVGFLLVFFFVPETKGLTLEELDGIFSVSSRDFISYEIKHLPYYLRKNVFRQKGMPEKPSLYKF</sequence>
<evidence type="ECO:0000313" key="10">
    <source>
        <dbReference type="EMBL" id="ODQ64211.1"/>
    </source>
</evidence>
<feature type="transmembrane region" description="Helical" evidence="8">
    <location>
        <begin position="525"/>
        <end position="544"/>
    </location>
</feature>
<dbReference type="PROSITE" id="PS50850">
    <property type="entry name" value="MFS"/>
    <property type="match status" value="1"/>
</dbReference>
<dbReference type="InterPro" id="IPR003663">
    <property type="entry name" value="Sugar/inositol_transpt"/>
</dbReference>
<organism evidence="10 11">
    <name type="scientific">Nadsonia fulvescens var. elongata DSM 6958</name>
    <dbReference type="NCBI Taxonomy" id="857566"/>
    <lineage>
        <taxon>Eukaryota</taxon>
        <taxon>Fungi</taxon>
        <taxon>Dikarya</taxon>
        <taxon>Ascomycota</taxon>
        <taxon>Saccharomycotina</taxon>
        <taxon>Dipodascomycetes</taxon>
        <taxon>Dipodascales</taxon>
        <taxon>Dipodascales incertae sedis</taxon>
        <taxon>Nadsonia</taxon>
    </lineage>
</organism>
<dbReference type="InterPro" id="IPR050814">
    <property type="entry name" value="Myo-inositol_Transporter"/>
</dbReference>
<dbReference type="Proteomes" id="UP000095009">
    <property type="component" value="Unassembled WGS sequence"/>
</dbReference>
<feature type="transmembrane region" description="Helical" evidence="8">
    <location>
        <begin position="179"/>
        <end position="199"/>
    </location>
</feature>
<dbReference type="GO" id="GO:0015798">
    <property type="term" value="P:myo-inositol transport"/>
    <property type="evidence" value="ECO:0007669"/>
    <property type="project" value="UniProtKB-ARBA"/>
</dbReference>
<dbReference type="Gene3D" id="1.20.1250.20">
    <property type="entry name" value="MFS general substrate transporter like domains"/>
    <property type="match status" value="1"/>
</dbReference>
<evidence type="ECO:0000256" key="6">
    <source>
        <dbReference type="ARBA" id="ARBA00023136"/>
    </source>
</evidence>
<dbReference type="SUPFAM" id="SSF103473">
    <property type="entry name" value="MFS general substrate transporter"/>
    <property type="match status" value="1"/>
</dbReference>
<dbReference type="Pfam" id="PF00083">
    <property type="entry name" value="Sugar_tr"/>
    <property type="match status" value="1"/>
</dbReference>
<comment type="subcellular location">
    <subcellularLocation>
        <location evidence="1">Membrane</location>
        <topology evidence="1">Multi-pass membrane protein</topology>
    </subcellularLocation>
</comment>
<dbReference type="PRINTS" id="PR00171">
    <property type="entry name" value="SUGRTRNSPORT"/>
</dbReference>
<feature type="transmembrane region" description="Helical" evidence="8">
    <location>
        <begin position="238"/>
        <end position="260"/>
    </location>
</feature>
<dbReference type="EMBL" id="KV454412">
    <property type="protein sequence ID" value="ODQ64211.1"/>
    <property type="molecule type" value="Genomic_DNA"/>
</dbReference>
<evidence type="ECO:0000256" key="8">
    <source>
        <dbReference type="SAM" id="Phobius"/>
    </source>
</evidence>
<accession>A0A1E3PFN7</accession>
<keyword evidence="3 7" id="KW-0813">Transport</keyword>
<feature type="transmembrane region" description="Helical" evidence="8">
    <location>
        <begin position="146"/>
        <end position="167"/>
    </location>
</feature>
<dbReference type="GO" id="GO:0015791">
    <property type="term" value="P:polyol transmembrane transport"/>
    <property type="evidence" value="ECO:0007669"/>
    <property type="project" value="UniProtKB-ARBA"/>
</dbReference>
<evidence type="ECO:0000256" key="5">
    <source>
        <dbReference type="ARBA" id="ARBA00022989"/>
    </source>
</evidence>
<feature type="transmembrane region" description="Helical" evidence="8">
    <location>
        <begin position="272"/>
        <end position="295"/>
    </location>
</feature>
<dbReference type="GO" id="GO:0022857">
    <property type="term" value="F:transmembrane transporter activity"/>
    <property type="evidence" value="ECO:0007669"/>
    <property type="project" value="InterPro"/>
</dbReference>
<feature type="domain" description="Major facilitator superfamily (MFS) profile" evidence="9">
    <location>
        <begin position="112"/>
        <end position="548"/>
    </location>
</feature>
<feature type="transmembrane region" description="Helical" evidence="8">
    <location>
        <begin position="205"/>
        <end position="226"/>
    </location>
</feature>
<proteinExistence type="inferred from homology"/>
<evidence type="ECO:0000256" key="2">
    <source>
        <dbReference type="ARBA" id="ARBA00010992"/>
    </source>
</evidence>
<evidence type="ECO:0000256" key="3">
    <source>
        <dbReference type="ARBA" id="ARBA00022448"/>
    </source>
</evidence>
<evidence type="ECO:0000256" key="7">
    <source>
        <dbReference type="RuleBase" id="RU003346"/>
    </source>
</evidence>
<dbReference type="OrthoDB" id="5290825at2759"/>
<dbReference type="AlphaFoldDB" id="A0A1E3PFN7"/>
<feature type="transmembrane region" description="Helical" evidence="8">
    <location>
        <begin position="454"/>
        <end position="472"/>
    </location>
</feature>
<comment type="similarity">
    <text evidence="2 7">Belongs to the major facilitator superfamily. Sugar transporter (TC 2.A.1.1) family.</text>
</comment>
<dbReference type="PANTHER" id="PTHR48020:SF26">
    <property type="entry name" value="MYO-INOSITOL TRANSPORTER, PUTATIVE (AFU_ORTHOLOGUE AFUA_4G01560)-RELATED"/>
    <property type="match status" value="1"/>
</dbReference>
<dbReference type="PANTHER" id="PTHR48020">
    <property type="entry name" value="PROTON MYO-INOSITOL COTRANSPORTER"/>
    <property type="match status" value="1"/>
</dbReference>
<evidence type="ECO:0000256" key="4">
    <source>
        <dbReference type="ARBA" id="ARBA00022692"/>
    </source>
</evidence>
<evidence type="ECO:0000256" key="1">
    <source>
        <dbReference type="ARBA" id="ARBA00004141"/>
    </source>
</evidence>
<evidence type="ECO:0000313" key="11">
    <source>
        <dbReference type="Proteomes" id="UP000095009"/>
    </source>
</evidence>
<name>A0A1E3PFN7_9ASCO</name>
<feature type="transmembrane region" description="Helical" evidence="8">
    <location>
        <begin position="367"/>
        <end position="387"/>
    </location>
</feature>
<keyword evidence="5 8" id="KW-1133">Transmembrane helix</keyword>
<reference evidence="10 11" key="1">
    <citation type="journal article" date="2016" name="Proc. Natl. Acad. Sci. U.S.A.">
        <title>Comparative genomics of biotechnologically important yeasts.</title>
        <authorList>
            <person name="Riley R."/>
            <person name="Haridas S."/>
            <person name="Wolfe K.H."/>
            <person name="Lopes M.R."/>
            <person name="Hittinger C.T."/>
            <person name="Goeker M."/>
            <person name="Salamov A.A."/>
            <person name="Wisecaver J.H."/>
            <person name="Long T.M."/>
            <person name="Calvey C.H."/>
            <person name="Aerts A.L."/>
            <person name="Barry K.W."/>
            <person name="Choi C."/>
            <person name="Clum A."/>
            <person name="Coughlan A.Y."/>
            <person name="Deshpande S."/>
            <person name="Douglass A.P."/>
            <person name="Hanson S.J."/>
            <person name="Klenk H.-P."/>
            <person name="LaButti K.M."/>
            <person name="Lapidus A."/>
            <person name="Lindquist E.A."/>
            <person name="Lipzen A.M."/>
            <person name="Meier-Kolthoff J.P."/>
            <person name="Ohm R.A."/>
            <person name="Otillar R.P."/>
            <person name="Pangilinan J.L."/>
            <person name="Peng Y."/>
            <person name="Rokas A."/>
            <person name="Rosa C.A."/>
            <person name="Scheuner C."/>
            <person name="Sibirny A.A."/>
            <person name="Slot J.C."/>
            <person name="Stielow J.B."/>
            <person name="Sun H."/>
            <person name="Kurtzman C.P."/>
            <person name="Blackwell M."/>
            <person name="Grigoriev I.V."/>
            <person name="Jeffries T.W."/>
        </authorList>
    </citation>
    <scope>NUCLEOTIDE SEQUENCE [LARGE SCALE GENOMIC DNA]</scope>
    <source>
        <strain evidence="10 11">DSM 6958</strain>
    </source>
</reference>
<dbReference type="NCBIfam" id="TIGR00879">
    <property type="entry name" value="SP"/>
    <property type="match status" value="1"/>
</dbReference>
<dbReference type="GO" id="GO:0016020">
    <property type="term" value="C:membrane"/>
    <property type="evidence" value="ECO:0007669"/>
    <property type="project" value="UniProtKB-SubCell"/>
</dbReference>